<dbReference type="SUPFAM" id="SSF47762">
    <property type="entry name" value="PAH2 domain"/>
    <property type="match status" value="2"/>
</dbReference>
<dbReference type="GO" id="GO:0000122">
    <property type="term" value="P:negative regulation of transcription by RNA polymerase II"/>
    <property type="evidence" value="ECO:0007669"/>
    <property type="project" value="TreeGrafter"/>
</dbReference>
<keyword evidence="2" id="KW-0678">Repressor</keyword>
<dbReference type="Gene3D" id="1.20.1160.11">
    <property type="entry name" value="Paired amphipathic helix"/>
    <property type="match status" value="2"/>
</dbReference>
<dbReference type="GO" id="GO:0003714">
    <property type="term" value="F:transcription corepressor activity"/>
    <property type="evidence" value="ECO:0007669"/>
    <property type="project" value="InterPro"/>
</dbReference>
<dbReference type="InterPro" id="IPR039774">
    <property type="entry name" value="Sin3-like"/>
</dbReference>
<dbReference type="GO" id="GO:0000785">
    <property type="term" value="C:chromatin"/>
    <property type="evidence" value="ECO:0007669"/>
    <property type="project" value="TreeGrafter"/>
</dbReference>
<keyword evidence="6" id="KW-1185">Reference proteome</keyword>
<dbReference type="GO" id="GO:0000118">
    <property type="term" value="C:histone deacetylase complex"/>
    <property type="evidence" value="ECO:0007669"/>
    <property type="project" value="TreeGrafter"/>
</dbReference>
<name>A0A6A4QKY0_LUPAL</name>
<gene>
    <name evidence="5" type="ORF">Lalb_Chr05g0230101</name>
</gene>
<accession>A0A6A4QKY0</accession>
<sequence>MDSEGSRRLTTNDALLYLKEIKTVFTEHMEKYEYFLKILIDFKENRFDEVILLIGRNDVIEAAKDLFKGHDHLLLGLNNFLPRGYEIQLPLVNEESSEPVLGIQDPTDFKNKFKARFEENSHVYESFLDIIKKLEAGEKSTTEAQEEIAALLEGHEDLLHELVHFLPGASGSAST</sequence>
<dbReference type="PANTHER" id="PTHR12346:SF0">
    <property type="entry name" value="SIN3A, ISOFORM G"/>
    <property type="match status" value="1"/>
</dbReference>
<comment type="caution">
    <text evidence="5">The sequence shown here is derived from an EMBL/GenBank/DDBJ whole genome shotgun (WGS) entry which is preliminary data.</text>
</comment>
<keyword evidence="3 4" id="KW-0539">Nucleus</keyword>
<organism evidence="5 6">
    <name type="scientific">Lupinus albus</name>
    <name type="common">White lupine</name>
    <name type="synonym">Lupinus termis</name>
    <dbReference type="NCBI Taxonomy" id="3870"/>
    <lineage>
        <taxon>Eukaryota</taxon>
        <taxon>Viridiplantae</taxon>
        <taxon>Streptophyta</taxon>
        <taxon>Embryophyta</taxon>
        <taxon>Tracheophyta</taxon>
        <taxon>Spermatophyta</taxon>
        <taxon>Magnoliopsida</taxon>
        <taxon>eudicotyledons</taxon>
        <taxon>Gunneridae</taxon>
        <taxon>Pentapetalae</taxon>
        <taxon>rosids</taxon>
        <taxon>fabids</taxon>
        <taxon>Fabales</taxon>
        <taxon>Fabaceae</taxon>
        <taxon>Papilionoideae</taxon>
        <taxon>50 kb inversion clade</taxon>
        <taxon>genistoids sensu lato</taxon>
        <taxon>core genistoids</taxon>
        <taxon>Genisteae</taxon>
        <taxon>Lupinus</taxon>
    </lineage>
</organism>
<evidence type="ECO:0000256" key="4">
    <source>
        <dbReference type="PROSITE-ProRule" id="PRU00810"/>
    </source>
</evidence>
<proteinExistence type="predicted"/>
<reference evidence="6" key="1">
    <citation type="journal article" date="2020" name="Nat. Commun.">
        <title>Genome sequence of the cluster root forming white lupin.</title>
        <authorList>
            <person name="Hufnagel B."/>
            <person name="Marques A."/>
            <person name="Soriano A."/>
            <person name="Marques L."/>
            <person name="Divol F."/>
            <person name="Doumas P."/>
            <person name="Sallet E."/>
            <person name="Mancinotti D."/>
            <person name="Carrere S."/>
            <person name="Marande W."/>
            <person name="Arribat S."/>
            <person name="Keller J."/>
            <person name="Huneau C."/>
            <person name="Blein T."/>
            <person name="Aime D."/>
            <person name="Laguerre M."/>
            <person name="Taylor J."/>
            <person name="Schubert V."/>
            <person name="Nelson M."/>
            <person name="Geu-Flores F."/>
            <person name="Crespi M."/>
            <person name="Gallardo-Guerrero K."/>
            <person name="Delaux P.-M."/>
            <person name="Salse J."/>
            <person name="Berges H."/>
            <person name="Guyot R."/>
            <person name="Gouzy J."/>
            <person name="Peret B."/>
        </authorList>
    </citation>
    <scope>NUCLEOTIDE SEQUENCE [LARGE SCALE GENOMIC DNA]</scope>
    <source>
        <strain evidence="6">cv. Amiga</strain>
    </source>
</reference>
<evidence type="ECO:0000256" key="3">
    <source>
        <dbReference type="ARBA" id="ARBA00023242"/>
    </source>
</evidence>
<dbReference type="PROSITE" id="PS51477">
    <property type="entry name" value="PAH"/>
    <property type="match status" value="2"/>
</dbReference>
<evidence type="ECO:0000313" key="5">
    <source>
        <dbReference type="EMBL" id="KAE9614621.1"/>
    </source>
</evidence>
<evidence type="ECO:0000256" key="1">
    <source>
        <dbReference type="ARBA" id="ARBA00004123"/>
    </source>
</evidence>
<evidence type="ECO:0000256" key="2">
    <source>
        <dbReference type="ARBA" id="ARBA00022491"/>
    </source>
</evidence>
<dbReference type="OrthoDB" id="4728498at2759"/>
<evidence type="ECO:0000313" key="6">
    <source>
        <dbReference type="Proteomes" id="UP000447434"/>
    </source>
</evidence>
<dbReference type="PANTHER" id="PTHR12346">
    <property type="entry name" value="SIN3B-RELATED"/>
    <property type="match status" value="1"/>
</dbReference>
<dbReference type="Pfam" id="PF02671">
    <property type="entry name" value="PAH"/>
    <property type="match status" value="2"/>
</dbReference>
<dbReference type="EMBL" id="WOCE01000005">
    <property type="protein sequence ID" value="KAE9614621.1"/>
    <property type="molecule type" value="Genomic_DNA"/>
</dbReference>
<comment type="subcellular location">
    <subcellularLocation>
        <location evidence="1 4">Nucleus</location>
    </subcellularLocation>
</comment>
<protein>
    <submittedName>
        <fullName evidence="5">Putative transcription regulator Others family</fullName>
    </submittedName>
</protein>
<dbReference type="AlphaFoldDB" id="A0A6A4QKY0"/>
<dbReference type="Proteomes" id="UP000447434">
    <property type="component" value="Chromosome 5"/>
</dbReference>
<dbReference type="InterPro" id="IPR036600">
    <property type="entry name" value="PAH_sf"/>
</dbReference>
<dbReference type="InterPro" id="IPR003822">
    <property type="entry name" value="PAH"/>
</dbReference>